<dbReference type="AlphaFoldDB" id="A0AAV0I9H1"/>
<evidence type="ECO:0000313" key="1">
    <source>
        <dbReference type="EMBL" id="CAI0394046.1"/>
    </source>
</evidence>
<name>A0AAV0I9H1_9ROSI</name>
<organism evidence="1 2">
    <name type="scientific">Linum tenue</name>
    <dbReference type="NCBI Taxonomy" id="586396"/>
    <lineage>
        <taxon>Eukaryota</taxon>
        <taxon>Viridiplantae</taxon>
        <taxon>Streptophyta</taxon>
        <taxon>Embryophyta</taxon>
        <taxon>Tracheophyta</taxon>
        <taxon>Spermatophyta</taxon>
        <taxon>Magnoliopsida</taxon>
        <taxon>eudicotyledons</taxon>
        <taxon>Gunneridae</taxon>
        <taxon>Pentapetalae</taxon>
        <taxon>rosids</taxon>
        <taxon>fabids</taxon>
        <taxon>Malpighiales</taxon>
        <taxon>Linaceae</taxon>
        <taxon>Linum</taxon>
    </lineage>
</organism>
<dbReference type="EMBL" id="CAMGYJ010000003">
    <property type="protein sequence ID" value="CAI0394046.1"/>
    <property type="molecule type" value="Genomic_DNA"/>
</dbReference>
<protein>
    <submittedName>
        <fullName evidence="1">Uncharacterized protein</fullName>
    </submittedName>
</protein>
<accession>A0AAV0I9H1</accession>
<comment type="caution">
    <text evidence="1">The sequence shown here is derived from an EMBL/GenBank/DDBJ whole genome shotgun (WGS) entry which is preliminary data.</text>
</comment>
<sequence>MIMRRTAARMGRCAGIIRRLCGGRLLA</sequence>
<proteinExistence type="predicted"/>
<evidence type="ECO:0000313" key="2">
    <source>
        <dbReference type="Proteomes" id="UP001154282"/>
    </source>
</evidence>
<gene>
    <name evidence="1" type="ORF">LITE_LOCUS8179</name>
</gene>
<reference evidence="1" key="1">
    <citation type="submission" date="2022-08" db="EMBL/GenBank/DDBJ databases">
        <authorList>
            <person name="Gutierrez-Valencia J."/>
        </authorList>
    </citation>
    <scope>NUCLEOTIDE SEQUENCE</scope>
</reference>
<keyword evidence="2" id="KW-1185">Reference proteome</keyword>
<dbReference type="Proteomes" id="UP001154282">
    <property type="component" value="Unassembled WGS sequence"/>
</dbReference>